<protein>
    <submittedName>
        <fullName evidence="1">Uncharacterized protein</fullName>
    </submittedName>
</protein>
<dbReference type="EMBL" id="BMRB01000002">
    <property type="protein sequence ID" value="GGS29030.1"/>
    <property type="molecule type" value="Genomic_DNA"/>
</dbReference>
<reference evidence="1" key="1">
    <citation type="journal article" date="2014" name="Int. J. Syst. Evol. Microbiol.">
        <title>Complete genome sequence of Corynebacterium casei LMG S-19264T (=DSM 44701T), isolated from a smear-ripened cheese.</title>
        <authorList>
            <consortium name="US DOE Joint Genome Institute (JGI-PGF)"/>
            <person name="Walter F."/>
            <person name="Albersmeier A."/>
            <person name="Kalinowski J."/>
            <person name="Ruckert C."/>
        </authorList>
    </citation>
    <scope>NUCLEOTIDE SEQUENCE</scope>
    <source>
        <strain evidence="1">JCM 3276</strain>
    </source>
</reference>
<keyword evidence="2" id="KW-1185">Reference proteome</keyword>
<comment type="caution">
    <text evidence="1">The sequence shown here is derived from an EMBL/GenBank/DDBJ whole genome shotgun (WGS) entry which is preliminary data.</text>
</comment>
<accession>A0A918GCT5</accession>
<evidence type="ECO:0000313" key="2">
    <source>
        <dbReference type="Proteomes" id="UP000660680"/>
    </source>
</evidence>
<name>A0A918GCT5_9PSEU</name>
<dbReference type="AlphaFoldDB" id="A0A918GCT5"/>
<proteinExistence type="predicted"/>
<evidence type="ECO:0000313" key="1">
    <source>
        <dbReference type="EMBL" id="GGS29030.1"/>
    </source>
</evidence>
<dbReference type="Proteomes" id="UP000660680">
    <property type="component" value="Unassembled WGS sequence"/>
</dbReference>
<reference evidence="1" key="2">
    <citation type="submission" date="2020-09" db="EMBL/GenBank/DDBJ databases">
        <authorList>
            <person name="Sun Q."/>
            <person name="Ohkuma M."/>
        </authorList>
    </citation>
    <scope>NUCLEOTIDE SEQUENCE</scope>
    <source>
        <strain evidence="1">JCM 3276</strain>
    </source>
</reference>
<gene>
    <name evidence="1" type="ORF">GCM10010171_22780</name>
</gene>
<organism evidence="1 2">
    <name type="scientific">Actinokineospora fastidiosa</name>
    <dbReference type="NCBI Taxonomy" id="1816"/>
    <lineage>
        <taxon>Bacteria</taxon>
        <taxon>Bacillati</taxon>
        <taxon>Actinomycetota</taxon>
        <taxon>Actinomycetes</taxon>
        <taxon>Pseudonocardiales</taxon>
        <taxon>Pseudonocardiaceae</taxon>
        <taxon>Actinokineospora</taxon>
    </lineage>
</organism>
<sequence>MVVAELVEQARPEYTGDGPVQQSGPGGIAPIERSGFAIEHLDRFRFPDARTPTSFYILGTAVARH</sequence>